<evidence type="ECO:0000256" key="1">
    <source>
        <dbReference type="SAM" id="MobiDB-lite"/>
    </source>
</evidence>
<feature type="compositionally biased region" description="Gly residues" evidence="1">
    <location>
        <begin position="148"/>
        <end position="162"/>
    </location>
</feature>
<feature type="compositionally biased region" description="Polar residues" evidence="1">
    <location>
        <begin position="25"/>
        <end position="34"/>
    </location>
</feature>
<reference evidence="2" key="1">
    <citation type="submission" date="2023-10" db="EMBL/GenBank/DDBJ databases">
        <authorList>
            <person name="Chen Y."/>
            <person name="Shah S."/>
            <person name="Dougan E. K."/>
            <person name="Thang M."/>
            <person name="Chan C."/>
        </authorList>
    </citation>
    <scope>NUCLEOTIDE SEQUENCE [LARGE SCALE GENOMIC DNA]</scope>
</reference>
<dbReference type="EMBL" id="CAUYUJ010016946">
    <property type="protein sequence ID" value="CAK0870277.1"/>
    <property type="molecule type" value="Genomic_DNA"/>
</dbReference>
<protein>
    <submittedName>
        <fullName evidence="2">Uncharacterized protein</fullName>
    </submittedName>
</protein>
<name>A0ABN9VDJ2_9DINO</name>
<feature type="region of interest" description="Disordered" evidence="1">
    <location>
        <begin position="140"/>
        <end position="178"/>
    </location>
</feature>
<feature type="compositionally biased region" description="Acidic residues" evidence="1">
    <location>
        <begin position="1"/>
        <end position="20"/>
    </location>
</feature>
<comment type="caution">
    <text evidence="2">The sequence shown here is derived from an EMBL/GenBank/DDBJ whole genome shotgun (WGS) entry which is preliminary data.</text>
</comment>
<accession>A0ABN9VDJ2</accession>
<gene>
    <name evidence="2" type="ORF">PCOR1329_LOCUS56425</name>
</gene>
<dbReference type="Proteomes" id="UP001189429">
    <property type="component" value="Unassembled WGS sequence"/>
</dbReference>
<sequence length="178" mass="18761">MQADDEEKEEAEEEEEEEEGAVASTAGTSANTPRATARHAVETPWPASWTICRGNAGPQQKQTSGRLRILAVAAAGARGEGDAPKGGGRRSKTGHARDGTAPCWRWLTRAASAARCPGLSRAALRELRAEQLTRDCRRSWARFASRRPGGGGGGSAQGGQQGRKGAVRTRSGRGLARS</sequence>
<keyword evidence="3" id="KW-1185">Reference proteome</keyword>
<organism evidence="2 3">
    <name type="scientific">Prorocentrum cordatum</name>
    <dbReference type="NCBI Taxonomy" id="2364126"/>
    <lineage>
        <taxon>Eukaryota</taxon>
        <taxon>Sar</taxon>
        <taxon>Alveolata</taxon>
        <taxon>Dinophyceae</taxon>
        <taxon>Prorocentrales</taxon>
        <taxon>Prorocentraceae</taxon>
        <taxon>Prorocentrum</taxon>
    </lineage>
</organism>
<proteinExistence type="predicted"/>
<evidence type="ECO:0000313" key="2">
    <source>
        <dbReference type="EMBL" id="CAK0870277.1"/>
    </source>
</evidence>
<evidence type="ECO:0000313" key="3">
    <source>
        <dbReference type="Proteomes" id="UP001189429"/>
    </source>
</evidence>
<feature type="region of interest" description="Disordered" evidence="1">
    <location>
        <begin position="1"/>
        <end position="99"/>
    </location>
</feature>